<gene>
    <name evidence="2" type="ORF">CIT31_07370</name>
</gene>
<dbReference type="AlphaFoldDB" id="A0A271KLK3"/>
<dbReference type="InterPro" id="IPR051916">
    <property type="entry name" value="GPI-anchor_lipid_remodeler"/>
</dbReference>
<feature type="domain" description="Endonuclease/exonuclease/phosphatase" evidence="1">
    <location>
        <begin position="4"/>
        <end position="281"/>
    </location>
</feature>
<dbReference type="Gene3D" id="3.60.10.10">
    <property type="entry name" value="Endonuclease/exonuclease/phosphatase"/>
    <property type="match status" value="1"/>
</dbReference>
<dbReference type="RefSeq" id="WP_095518121.1">
    <property type="nucleotide sequence ID" value="NZ_NPKH01000014.1"/>
</dbReference>
<dbReference type="OrthoDB" id="155529at2"/>
<dbReference type="GO" id="GO:0006506">
    <property type="term" value="P:GPI anchor biosynthetic process"/>
    <property type="evidence" value="ECO:0007669"/>
    <property type="project" value="TreeGrafter"/>
</dbReference>
<evidence type="ECO:0000313" key="3">
    <source>
        <dbReference type="Proteomes" id="UP000215931"/>
    </source>
</evidence>
<keyword evidence="3" id="KW-1185">Reference proteome</keyword>
<dbReference type="Pfam" id="PF03372">
    <property type="entry name" value="Exo_endo_phos"/>
    <property type="match status" value="1"/>
</dbReference>
<protein>
    <submittedName>
        <fullName evidence="2">Endonuclease</fullName>
    </submittedName>
</protein>
<keyword evidence="2" id="KW-0540">Nuclease</keyword>
<name>A0A271KLK3_9HYPH</name>
<dbReference type="GO" id="GO:0016020">
    <property type="term" value="C:membrane"/>
    <property type="evidence" value="ECO:0007669"/>
    <property type="project" value="GOC"/>
</dbReference>
<reference evidence="2 3" key="1">
    <citation type="submission" date="2017-08" db="EMBL/GenBank/DDBJ databases">
        <title>Mesorhizobium wenxinae sp. nov., a novel rhizobial species isolated from root nodules of chickpea (Cicer arietinum L.).</title>
        <authorList>
            <person name="Zhang J."/>
        </authorList>
    </citation>
    <scope>NUCLEOTIDE SEQUENCE [LARGE SCALE GENOMIC DNA]</scope>
    <source>
        <strain evidence="3">WYCCWR 10019</strain>
    </source>
</reference>
<organism evidence="2 3">
    <name type="scientific">Mesorhizobium wenxiniae</name>
    <dbReference type="NCBI Taxonomy" id="2014805"/>
    <lineage>
        <taxon>Bacteria</taxon>
        <taxon>Pseudomonadati</taxon>
        <taxon>Pseudomonadota</taxon>
        <taxon>Alphaproteobacteria</taxon>
        <taxon>Hyphomicrobiales</taxon>
        <taxon>Phyllobacteriaceae</taxon>
        <taxon>Mesorhizobium</taxon>
    </lineage>
</organism>
<dbReference type="PANTHER" id="PTHR14859:SF15">
    <property type="entry name" value="ENDONUCLEASE_EXONUCLEASE_PHOSPHATASE DOMAIN-CONTAINING PROTEIN"/>
    <property type="match status" value="1"/>
</dbReference>
<dbReference type="SUPFAM" id="SSF56219">
    <property type="entry name" value="DNase I-like"/>
    <property type="match status" value="1"/>
</dbReference>
<comment type="caution">
    <text evidence="2">The sequence shown here is derived from an EMBL/GenBank/DDBJ whole genome shotgun (WGS) entry which is preliminary data.</text>
</comment>
<dbReference type="EMBL" id="NPKH01000014">
    <property type="protein sequence ID" value="PAP96576.1"/>
    <property type="molecule type" value="Genomic_DNA"/>
</dbReference>
<dbReference type="PANTHER" id="PTHR14859">
    <property type="entry name" value="CALCOFLUOR WHITE HYPERSENSITIVE PROTEIN PRECURSOR"/>
    <property type="match status" value="1"/>
</dbReference>
<evidence type="ECO:0000313" key="2">
    <source>
        <dbReference type="EMBL" id="PAP96576.1"/>
    </source>
</evidence>
<dbReference type="Proteomes" id="UP000215931">
    <property type="component" value="Unassembled WGS sequence"/>
</dbReference>
<accession>A0A271KLK3</accession>
<dbReference type="InterPro" id="IPR036691">
    <property type="entry name" value="Endo/exonu/phosph_ase_sf"/>
</dbReference>
<sequence length="289" mass="31893">MKLVTYNIHYGVGLDGRYDVGRIADAVRGADVIALQEVSRNNPNNGGRDMVAELGEALPEYFAVYGSNFEANVGSRLENGRAITTTFQLGNMVLSKTPVHLSRNLLLPRSRSLEVMNFQRGALEALIETPLGFIRFYSTHLDHRSPVERASQIRFLRQRLLNYGIEGGALSGLAEVGLPDLPYPEAFVVMGDFNMLAGSPEYVELAGRLDHEFGIPMTADLAVDVALRLAAAGADLVSWIDPKRPDDASRYKRIDYVFTSASVAKSLKRLWVDRQAVGSDHLPVWVEMA</sequence>
<evidence type="ECO:0000259" key="1">
    <source>
        <dbReference type="Pfam" id="PF03372"/>
    </source>
</evidence>
<dbReference type="GO" id="GO:0004519">
    <property type="term" value="F:endonuclease activity"/>
    <property type="evidence" value="ECO:0007669"/>
    <property type="project" value="UniProtKB-KW"/>
</dbReference>
<keyword evidence="2" id="KW-0255">Endonuclease</keyword>
<keyword evidence="2" id="KW-0378">Hydrolase</keyword>
<dbReference type="InterPro" id="IPR005135">
    <property type="entry name" value="Endo/exonuclease/phosphatase"/>
</dbReference>
<proteinExistence type="predicted"/>